<dbReference type="SUPFAM" id="SSF55073">
    <property type="entry name" value="Nucleotide cyclase"/>
    <property type="match status" value="1"/>
</dbReference>
<dbReference type="InterPro" id="IPR000014">
    <property type="entry name" value="PAS"/>
</dbReference>
<dbReference type="PANTHER" id="PTHR44757:SF2">
    <property type="entry name" value="BIOFILM ARCHITECTURE MAINTENANCE PROTEIN MBAA"/>
    <property type="match status" value="1"/>
</dbReference>
<dbReference type="SMART" id="SM00052">
    <property type="entry name" value="EAL"/>
    <property type="match status" value="1"/>
</dbReference>
<dbReference type="Pfam" id="PF00563">
    <property type="entry name" value="EAL"/>
    <property type="match status" value="1"/>
</dbReference>
<evidence type="ECO:0000256" key="2">
    <source>
        <dbReference type="SAM" id="Phobius"/>
    </source>
</evidence>
<evidence type="ECO:0000256" key="1">
    <source>
        <dbReference type="SAM" id="Coils"/>
    </source>
</evidence>
<feature type="domain" description="PAS" evidence="3">
    <location>
        <begin position="614"/>
        <end position="687"/>
    </location>
</feature>
<organism evidence="7 8">
    <name type="scientific">Pseudidiomarina insulisalsae</name>
    <dbReference type="NCBI Taxonomy" id="575789"/>
    <lineage>
        <taxon>Bacteria</taxon>
        <taxon>Pseudomonadati</taxon>
        <taxon>Pseudomonadota</taxon>
        <taxon>Gammaproteobacteria</taxon>
        <taxon>Alteromonadales</taxon>
        <taxon>Idiomarinaceae</taxon>
        <taxon>Pseudidiomarina</taxon>
    </lineage>
</organism>
<feature type="transmembrane region" description="Helical" evidence="2">
    <location>
        <begin position="7"/>
        <end position="34"/>
    </location>
</feature>
<evidence type="ECO:0000259" key="5">
    <source>
        <dbReference type="PROSITE" id="PS50883"/>
    </source>
</evidence>
<feature type="transmembrane region" description="Helical" evidence="2">
    <location>
        <begin position="46"/>
        <end position="66"/>
    </location>
</feature>
<feature type="transmembrane region" description="Helical" evidence="2">
    <location>
        <begin position="108"/>
        <end position="128"/>
    </location>
</feature>
<feature type="transmembrane region" description="Helical" evidence="2">
    <location>
        <begin position="78"/>
        <end position="102"/>
    </location>
</feature>
<feature type="domain" description="PAC" evidence="4">
    <location>
        <begin position="688"/>
        <end position="742"/>
    </location>
</feature>
<dbReference type="PROSITE" id="PS50883">
    <property type="entry name" value="EAL"/>
    <property type="match status" value="1"/>
</dbReference>
<dbReference type="Proteomes" id="UP000288259">
    <property type="component" value="Unassembled WGS sequence"/>
</dbReference>
<dbReference type="Pfam" id="PF08448">
    <property type="entry name" value="PAS_4"/>
    <property type="match status" value="1"/>
</dbReference>
<dbReference type="SMART" id="SM00091">
    <property type="entry name" value="PAS"/>
    <property type="match status" value="2"/>
</dbReference>
<evidence type="ECO:0000313" key="8">
    <source>
        <dbReference type="Proteomes" id="UP000288259"/>
    </source>
</evidence>
<dbReference type="EMBL" id="PIPY01000004">
    <property type="protein sequence ID" value="RUO62183.1"/>
    <property type="molecule type" value="Genomic_DNA"/>
</dbReference>
<feature type="transmembrane region" description="Helical" evidence="2">
    <location>
        <begin position="171"/>
        <end position="189"/>
    </location>
</feature>
<dbReference type="AlphaFoldDB" id="A0A432YMM1"/>
<keyword evidence="2" id="KW-0812">Transmembrane</keyword>
<dbReference type="InterPro" id="IPR029787">
    <property type="entry name" value="Nucleotide_cyclase"/>
</dbReference>
<dbReference type="InterPro" id="IPR001610">
    <property type="entry name" value="PAC"/>
</dbReference>
<evidence type="ECO:0000259" key="4">
    <source>
        <dbReference type="PROSITE" id="PS50113"/>
    </source>
</evidence>
<dbReference type="CDD" id="cd00130">
    <property type="entry name" value="PAS"/>
    <property type="match status" value="2"/>
</dbReference>
<feature type="domain" description="EAL" evidence="5">
    <location>
        <begin position="917"/>
        <end position="1167"/>
    </location>
</feature>
<feature type="transmembrane region" description="Helical" evidence="2">
    <location>
        <begin position="201"/>
        <end position="222"/>
    </location>
</feature>
<dbReference type="InterPro" id="IPR001633">
    <property type="entry name" value="EAL_dom"/>
</dbReference>
<dbReference type="SUPFAM" id="SSF55785">
    <property type="entry name" value="PYP-like sensor domain (PAS domain)"/>
    <property type="match status" value="2"/>
</dbReference>
<dbReference type="SMART" id="SM00267">
    <property type="entry name" value="GGDEF"/>
    <property type="match status" value="1"/>
</dbReference>
<evidence type="ECO:0000259" key="3">
    <source>
        <dbReference type="PROSITE" id="PS50112"/>
    </source>
</evidence>
<dbReference type="PROSITE" id="PS50113">
    <property type="entry name" value="PAC"/>
    <property type="match status" value="1"/>
</dbReference>
<dbReference type="InterPro" id="IPR035919">
    <property type="entry name" value="EAL_sf"/>
</dbReference>
<name>A0A432YMM1_9GAMM</name>
<dbReference type="SUPFAM" id="SSF141868">
    <property type="entry name" value="EAL domain-like"/>
    <property type="match status" value="1"/>
</dbReference>
<dbReference type="InterPro" id="IPR052155">
    <property type="entry name" value="Biofilm_reg_signaling"/>
</dbReference>
<dbReference type="SMART" id="SM00086">
    <property type="entry name" value="PAC"/>
    <property type="match status" value="2"/>
</dbReference>
<dbReference type="Gene3D" id="3.30.450.20">
    <property type="entry name" value="PAS domain"/>
    <property type="match status" value="2"/>
</dbReference>
<sequence length="1167" mass="131115">MLYRRSLALSLVNVTLFVTISATFLFGLFGLVVNIYTQPESAFERVISNTSGIVAISVAFALYGLATKRRKVQLGGALVLLLAALHSLLVNLSIASVFYLDFLNQIDAYFYPPVALTFLILGVTLLLNPREKIQRRWMRVFAVFLLFVACVSIVLHFLPHGFAYLGPHPPVTTLATLSIFLTGLSLLLASSNRILLFDLNANPAAWLTFAFVAFICSLWVYLSLNQIRDIRNEAVTTIEKVAESRKQTIVVNMQILNRLRERWTELELSPTSAFARFDAATFLRDIPHYLGIHLLDERGVPQWQLHRNNERAYLEQISHPEVQSWLASPINDIAMMIPPDEFKSDRKPVGLMLVPVAQEGTKDYYLLVVFDLVRLVNPDTRVLPDFLKIYASLGEERQLSFENSKPRHRNELAIASAELNIPYSEPVTLSASLYSFANLSSASNLRMILAFSGFLFCVAFLALSQQNRMLRKHSLRLRGIQQRLHDQQRQLQLNEQQFRSLFTFHPDAVYSLDTDGLITSANHAVLSNLEAAPEQVIGAHFSVFVRPNDRKVAETNFKQALAGETCQYELNVYTSQGEQRSIVVTNLPIKIDDEITGVFGIAKDVTRDKAKDAQLQILERSMNVTSNGIIISDAGKENAPIIYANQAFQRMTGYYIDEIAGKSCDFLIGPKTDPKIITEVRQALESKRECHVEVLHYRKDGSSFWDQLELTPVTDAGGKVTHFIGIHEDISERYVAKQQLAFQAEHDALTSLFNRRSFEHRLSAELQETGATQGKQQWAVMFIDLDGFKSINEAMGLEAGDLVLQLVAKRIQAALNPPGFAARFGGDEFVVAVREESPNHVAVLGERLLEIIAEPYEVRKQKVYLTASIGVACFDDNSQSAVSLMQHADLAMTMAKRQGRNYLNFYQQCIEQTHRFSVHLRSKFQQAIDNEQLQLFYQPIVALSSGKIIGAEALMRWQLEDGSFIPPDIFIPMAETTGQIIPASQWALEQACHDLSQLLERRPGFCLAVNLSALQFNRANFFEQVITTLQSHHIPSECIELELTESILMDDSAHAIKLIERFRQAGLSVAIDDFGTGFSSLSYLKKLPVSKLKIDRAFIQEVVNKASDEAIVRGILAMARQLNIKVVAEGIEMAEQAIRLNELGCDLGQGYYFAKPKPLNDLLNDLD</sequence>
<dbReference type="PROSITE" id="PS50112">
    <property type="entry name" value="PAS"/>
    <property type="match status" value="2"/>
</dbReference>
<dbReference type="InterPro" id="IPR043128">
    <property type="entry name" value="Rev_trsase/Diguanyl_cyclase"/>
</dbReference>
<comment type="caution">
    <text evidence="7">The sequence shown here is derived from an EMBL/GenBank/DDBJ whole genome shotgun (WGS) entry which is preliminary data.</text>
</comment>
<reference evidence="8" key="1">
    <citation type="journal article" date="2018" name="Front. Microbiol.">
        <title>Genome-Based Analysis Reveals the Taxonomy and Diversity of the Family Idiomarinaceae.</title>
        <authorList>
            <person name="Liu Y."/>
            <person name="Lai Q."/>
            <person name="Shao Z."/>
        </authorList>
    </citation>
    <scope>NUCLEOTIDE SEQUENCE [LARGE SCALE GENOMIC DNA]</scope>
    <source>
        <strain evidence="8">CVS-6</strain>
    </source>
</reference>
<dbReference type="Pfam" id="PF13426">
    <property type="entry name" value="PAS_9"/>
    <property type="match status" value="1"/>
</dbReference>
<dbReference type="NCBIfam" id="TIGR00254">
    <property type="entry name" value="GGDEF"/>
    <property type="match status" value="1"/>
</dbReference>
<keyword evidence="8" id="KW-1185">Reference proteome</keyword>
<feature type="domain" description="PAS" evidence="3">
    <location>
        <begin position="494"/>
        <end position="564"/>
    </location>
</feature>
<feature type="coiled-coil region" evidence="1">
    <location>
        <begin position="470"/>
        <end position="497"/>
    </location>
</feature>
<accession>A0A432YMM1</accession>
<dbReference type="Gene3D" id="3.20.20.450">
    <property type="entry name" value="EAL domain"/>
    <property type="match status" value="1"/>
</dbReference>
<evidence type="ECO:0000259" key="6">
    <source>
        <dbReference type="PROSITE" id="PS50887"/>
    </source>
</evidence>
<feature type="domain" description="GGDEF" evidence="6">
    <location>
        <begin position="776"/>
        <end position="908"/>
    </location>
</feature>
<dbReference type="Gene3D" id="3.30.70.270">
    <property type="match status" value="1"/>
</dbReference>
<dbReference type="InterPro" id="IPR035965">
    <property type="entry name" value="PAS-like_dom_sf"/>
</dbReference>
<proteinExistence type="predicted"/>
<gene>
    <name evidence="7" type="ORF">CWI71_04845</name>
</gene>
<evidence type="ECO:0008006" key="9">
    <source>
        <dbReference type="Google" id="ProtNLM"/>
    </source>
</evidence>
<dbReference type="NCBIfam" id="TIGR00229">
    <property type="entry name" value="sensory_box"/>
    <property type="match status" value="2"/>
</dbReference>
<dbReference type="InterPro" id="IPR013656">
    <property type="entry name" value="PAS_4"/>
</dbReference>
<evidence type="ECO:0000313" key="7">
    <source>
        <dbReference type="EMBL" id="RUO62183.1"/>
    </source>
</evidence>
<dbReference type="RefSeq" id="WP_126754146.1">
    <property type="nucleotide sequence ID" value="NZ_PIPY01000004.1"/>
</dbReference>
<dbReference type="OrthoDB" id="6597954at2"/>
<keyword evidence="1" id="KW-0175">Coiled coil</keyword>
<keyword evidence="2" id="KW-1133">Transmembrane helix</keyword>
<dbReference type="Pfam" id="PF00990">
    <property type="entry name" value="GGDEF"/>
    <property type="match status" value="1"/>
</dbReference>
<dbReference type="InterPro" id="IPR000160">
    <property type="entry name" value="GGDEF_dom"/>
</dbReference>
<dbReference type="InterPro" id="IPR000700">
    <property type="entry name" value="PAS-assoc_C"/>
</dbReference>
<dbReference type="PROSITE" id="PS50887">
    <property type="entry name" value="GGDEF"/>
    <property type="match status" value="1"/>
</dbReference>
<dbReference type="CDD" id="cd01949">
    <property type="entry name" value="GGDEF"/>
    <property type="match status" value="1"/>
</dbReference>
<protein>
    <recommendedName>
        <fullName evidence="9">Bifunctional diguanylate cyclase/phosphodiesterase</fullName>
    </recommendedName>
</protein>
<dbReference type="PANTHER" id="PTHR44757">
    <property type="entry name" value="DIGUANYLATE CYCLASE DGCP"/>
    <property type="match status" value="1"/>
</dbReference>
<feature type="transmembrane region" description="Helical" evidence="2">
    <location>
        <begin position="140"/>
        <end position="159"/>
    </location>
</feature>
<dbReference type="CDD" id="cd01948">
    <property type="entry name" value="EAL"/>
    <property type="match status" value="1"/>
</dbReference>
<keyword evidence="2" id="KW-0472">Membrane</keyword>